<organism evidence="10 11">
    <name type="scientific">Hyaloscypha bicolor E</name>
    <dbReference type="NCBI Taxonomy" id="1095630"/>
    <lineage>
        <taxon>Eukaryota</taxon>
        <taxon>Fungi</taxon>
        <taxon>Dikarya</taxon>
        <taxon>Ascomycota</taxon>
        <taxon>Pezizomycotina</taxon>
        <taxon>Leotiomycetes</taxon>
        <taxon>Helotiales</taxon>
        <taxon>Hyaloscyphaceae</taxon>
        <taxon>Hyaloscypha</taxon>
        <taxon>Hyaloscypha bicolor</taxon>
    </lineage>
</organism>
<reference evidence="10 11" key="1">
    <citation type="submission" date="2016-04" db="EMBL/GenBank/DDBJ databases">
        <title>A degradative enzymes factory behind the ericoid mycorrhizal symbiosis.</title>
        <authorList>
            <consortium name="DOE Joint Genome Institute"/>
            <person name="Martino E."/>
            <person name="Morin E."/>
            <person name="Grelet G."/>
            <person name="Kuo A."/>
            <person name="Kohler A."/>
            <person name="Daghino S."/>
            <person name="Barry K."/>
            <person name="Choi C."/>
            <person name="Cichocki N."/>
            <person name="Clum A."/>
            <person name="Copeland A."/>
            <person name="Hainaut M."/>
            <person name="Haridas S."/>
            <person name="Labutti K."/>
            <person name="Lindquist E."/>
            <person name="Lipzen A."/>
            <person name="Khouja H.-R."/>
            <person name="Murat C."/>
            <person name="Ohm R."/>
            <person name="Olson A."/>
            <person name="Spatafora J."/>
            <person name="Veneault-Fourrey C."/>
            <person name="Henrissat B."/>
            <person name="Grigoriev I."/>
            <person name="Martin F."/>
            <person name="Perotto S."/>
        </authorList>
    </citation>
    <scope>NUCLEOTIDE SEQUENCE [LARGE SCALE GENOMIC DNA]</scope>
    <source>
        <strain evidence="10 11">E</strain>
    </source>
</reference>
<name>A0A2J6SRL5_9HELO</name>
<evidence type="ECO:0000256" key="2">
    <source>
        <dbReference type="ARBA" id="ARBA00010617"/>
    </source>
</evidence>
<dbReference type="RefSeq" id="XP_024730283.1">
    <property type="nucleotide sequence ID" value="XM_024875804.1"/>
</dbReference>
<evidence type="ECO:0000256" key="7">
    <source>
        <dbReference type="ARBA" id="ARBA00023033"/>
    </source>
</evidence>
<evidence type="ECO:0000313" key="11">
    <source>
        <dbReference type="Proteomes" id="UP000235371"/>
    </source>
</evidence>
<keyword evidence="4 8" id="KW-0479">Metal-binding</keyword>
<dbReference type="CDD" id="cd11041">
    <property type="entry name" value="CYP503A1-like"/>
    <property type="match status" value="1"/>
</dbReference>
<keyword evidence="3 8" id="KW-0349">Heme</keyword>
<dbReference type="PRINTS" id="PR00465">
    <property type="entry name" value="EP450IV"/>
</dbReference>
<evidence type="ECO:0000256" key="4">
    <source>
        <dbReference type="ARBA" id="ARBA00022723"/>
    </source>
</evidence>
<comment type="cofactor">
    <cofactor evidence="1 8">
        <name>heme</name>
        <dbReference type="ChEBI" id="CHEBI:30413"/>
    </cofactor>
</comment>
<dbReference type="SUPFAM" id="SSF48264">
    <property type="entry name" value="Cytochrome P450"/>
    <property type="match status" value="1"/>
</dbReference>
<evidence type="ECO:0000256" key="3">
    <source>
        <dbReference type="ARBA" id="ARBA00022617"/>
    </source>
</evidence>
<dbReference type="STRING" id="1095630.A0A2J6SRL5"/>
<dbReference type="GO" id="GO:0005506">
    <property type="term" value="F:iron ion binding"/>
    <property type="evidence" value="ECO:0007669"/>
    <property type="project" value="InterPro"/>
</dbReference>
<dbReference type="Pfam" id="PF00067">
    <property type="entry name" value="p450"/>
    <property type="match status" value="1"/>
</dbReference>
<evidence type="ECO:0000256" key="8">
    <source>
        <dbReference type="PIRSR" id="PIRSR602403-1"/>
    </source>
</evidence>
<keyword evidence="11" id="KW-1185">Reference proteome</keyword>
<dbReference type="OrthoDB" id="1844152at2759"/>
<dbReference type="Gene3D" id="1.10.630.10">
    <property type="entry name" value="Cytochrome P450"/>
    <property type="match status" value="1"/>
</dbReference>
<proteinExistence type="inferred from homology"/>
<gene>
    <name evidence="10" type="ORF">K444DRAFT_541573</name>
</gene>
<dbReference type="InParanoid" id="A0A2J6SRL5"/>
<protein>
    <submittedName>
        <fullName evidence="10">Cytochrome P450</fullName>
    </submittedName>
</protein>
<dbReference type="GO" id="GO:0020037">
    <property type="term" value="F:heme binding"/>
    <property type="evidence" value="ECO:0007669"/>
    <property type="project" value="InterPro"/>
</dbReference>
<dbReference type="InterPro" id="IPR001128">
    <property type="entry name" value="Cyt_P450"/>
</dbReference>
<dbReference type="InterPro" id="IPR002403">
    <property type="entry name" value="Cyt_P450_E_grp-IV"/>
</dbReference>
<dbReference type="PROSITE" id="PS00086">
    <property type="entry name" value="CYTOCHROME_P450"/>
    <property type="match status" value="1"/>
</dbReference>
<dbReference type="PANTHER" id="PTHR46206">
    <property type="entry name" value="CYTOCHROME P450"/>
    <property type="match status" value="1"/>
</dbReference>
<evidence type="ECO:0000256" key="5">
    <source>
        <dbReference type="ARBA" id="ARBA00023002"/>
    </source>
</evidence>
<dbReference type="InterPro" id="IPR036396">
    <property type="entry name" value="Cyt_P450_sf"/>
</dbReference>
<dbReference type="Proteomes" id="UP000235371">
    <property type="component" value="Unassembled WGS sequence"/>
</dbReference>
<evidence type="ECO:0000256" key="6">
    <source>
        <dbReference type="ARBA" id="ARBA00023004"/>
    </source>
</evidence>
<keyword evidence="5 9" id="KW-0560">Oxidoreductase</keyword>
<evidence type="ECO:0000256" key="9">
    <source>
        <dbReference type="RuleBase" id="RU000461"/>
    </source>
</evidence>
<accession>A0A2J6SRL5</accession>
<evidence type="ECO:0000256" key="1">
    <source>
        <dbReference type="ARBA" id="ARBA00001971"/>
    </source>
</evidence>
<dbReference type="PANTHER" id="PTHR46206:SF1">
    <property type="entry name" value="P450, PUTATIVE (EUROFUNG)-RELATED"/>
    <property type="match status" value="1"/>
</dbReference>
<dbReference type="InterPro" id="IPR017972">
    <property type="entry name" value="Cyt_P450_CS"/>
</dbReference>
<dbReference type="AlphaFoldDB" id="A0A2J6SRL5"/>
<sequence>MHLSSALVAALLVAFLVTSTVRYIYTRYFSRHALPSSLPWIGVEGGSCFSRARATLRSFWHTRELVFEGYEKYSKKGLPFVLPNITTGPEVILPMSQMEWLLKQKETVLDQNEVNRSFLQADYTMLHPKVVTDTVHEDVIRKELTKMLGDYTADVIDEIDYAFRKNWGVDTKEWTEITSYYSMLDIIARISNRVIVGFPLCRDEGYLSHAKQFARWVVVEAAFIAMVPKTLKGILAPLIRILDVNYFRQNSKVVVPLIKKRLSSPSIEEKKKLTNPQDDYIQWSIDHSYDRKDPSLRTVDIINKRLSVIQFAVIQSSTITLANLALDLASYPELSSMFAHIRFEVLNELQATGGEWTKDALARMVSLDSVLRESMRMWGFVSRGVMKEVVAKKGVTLPSGHHLPHGTKVGVHASPVHRDDDIYPDALEFKPFRFCSNGGLRMVDDYSEKVVGNGIPLVTTSSNFMAFSHGRHACPGRFFASQQLKLVLAYIALNYDIKPIPFRPTNLWFVNTQGPPLDSKISVRRREGTV</sequence>
<keyword evidence="7 9" id="KW-0503">Monooxygenase</keyword>
<keyword evidence="6 8" id="KW-0408">Iron</keyword>
<dbReference type="GeneID" id="36583883"/>
<dbReference type="GO" id="GO:0016705">
    <property type="term" value="F:oxidoreductase activity, acting on paired donors, with incorporation or reduction of molecular oxygen"/>
    <property type="evidence" value="ECO:0007669"/>
    <property type="project" value="InterPro"/>
</dbReference>
<dbReference type="GO" id="GO:0004497">
    <property type="term" value="F:monooxygenase activity"/>
    <property type="evidence" value="ECO:0007669"/>
    <property type="project" value="UniProtKB-KW"/>
</dbReference>
<dbReference type="EMBL" id="KZ613883">
    <property type="protein sequence ID" value="PMD53379.1"/>
    <property type="molecule type" value="Genomic_DNA"/>
</dbReference>
<feature type="binding site" description="axial binding residue" evidence="8">
    <location>
        <position position="474"/>
    </location>
    <ligand>
        <name>heme</name>
        <dbReference type="ChEBI" id="CHEBI:30413"/>
    </ligand>
    <ligandPart>
        <name>Fe</name>
        <dbReference type="ChEBI" id="CHEBI:18248"/>
    </ligandPart>
</feature>
<evidence type="ECO:0000313" key="10">
    <source>
        <dbReference type="EMBL" id="PMD53379.1"/>
    </source>
</evidence>
<comment type="similarity">
    <text evidence="2 9">Belongs to the cytochrome P450 family.</text>
</comment>